<evidence type="ECO:0000259" key="3">
    <source>
        <dbReference type="PROSITE" id="PS50110"/>
    </source>
</evidence>
<keyword evidence="4" id="KW-0238">DNA-binding</keyword>
<dbReference type="GO" id="GO:0003677">
    <property type="term" value="F:DNA binding"/>
    <property type="evidence" value="ECO:0007669"/>
    <property type="project" value="UniProtKB-KW"/>
</dbReference>
<accession>A0A564G1J9</accession>
<sequence>MVFSDVVMPGMGGLALAEELRCRLPDLPVVLASGYSHVLAKEGSHGFELLHKPYSAEQLGSLLRQVTMLSSRSTPRALSAEVDTGSAEERASKQELRAVPDRNAIASGSK</sequence>
<proteinExistence type="predicted"/>
<reference evidence="4" key="2">
    <citation type="journal article" date="2021" name="Front. Microbiol.">
        <title>Comprehensive Comparative Genomics and Phenotyping of Methylobacterium Species.</title>
        <authorList>
            <person name="Alessa O."/>
            <person name="Ogura Y."/>
            <person name="Fujitani Y."/>
            <person name="Takami H."/>
            <person name="Hayashi T."/>
            <person name="Sahin N."/>
            <person name="Tani A."/>
        </authorList>
    </citation>
    <scope>NUCLEOTIDE SEQUENCE</scope>
    <source>
        <strain evidence="4">DSM 22415</strain>
    </source>
</reference>
<feature type="compositionally biased region" description="Basic and acidic residues" evidence="2">
    <location>
        <begin position="87"/>
        <end position="100"/>
    </location>
</feature>
<dbReference type="PROSITE" id="PS50110">
    <property type="entry name" value="RESPONSE_REGULATORY"/>
    <property type="match status" value="1"/>
</dbReference>
<evidence type="ECO:0000313" key="5">
    <source>
        <dbReference type="EMBL" id="VUF13481.1"/>
    </source>
</evidence>
<dbReference type="InterPro" id="IPR011006">
    <property type="entry name" value="CheY-like_superfamily"/>
</dbReference>
<organism evidence="5 6">
    <name type="scientific">Methylobacterium dankookense</name>
    <dbReference type="NCBI Taxonomy" id="560405"/>
    <lineage>
        <taxon>Bacteria</taxon>
        <taxon>Pseudomonadati</taxon>
        <taxon>Pseudomonadota</taxon>
        <taxon>Alphaproteobacteria</taxon>
        <taxon>Hyphomicrobiales</taxon>
        <taxon>Methylobacteriaceae</taxon>
        <taxon>Methylobacterium</taxon>
    </lineage>
</organism>
<reference evidence="5 6" key="1">
    <citation type="submission" date="2019-06" db="EMBL/GenBank/DDBJ databases">
        <authorList>
            <person name="Rodrigo-Torres L."/>
            <person name="Arahal R. D."/>
            <person name="Lucena T."/>
        </authorList>
    </citation>
    <scope>NUCLEOTIDE SEQUENCE [LARGE SCALE GENOMIC DNA]</scope>
    <source>
        <strain evidence="5 6">SW08-7</strain>
    </source>
</reference>
<keyword evidence="1" id="KW-0597">Phosphoprotein</keyword>
<feature type="domain" description="Response regulatory" evidence="3">
    <location>
        <begin position="1"/>
        <end position="67"/>
    </location>
</feature>
<dbReference type="AlphaFoldDB" id="A0A564G1J9"/>
<feature type="modified residue" description="4-aspartylphosphate" evidence="1">
    <location>
        <position position="5"/>
    </location>
</feature>
<gene>
    <name evidence="5" type="primary">ntrC_1</name>
    <name evidence="4" type="ORF">IFDJLNFL_0443</name>
    <name evidence="5" type="ORF">MTDSW087_03184</name>
</gene>
<feature type="region of interest" description="Disordered" evidence="2">
    <location>
        <begin position="76"/>
        <end position="110"/>
    </location>
</feature>
<dbReference type="GO" id="GO:0000160">
    <property type="term" value="P:phosphorelay signal transduction system"/>
    <property type="evidence" value="ECO:0007669"/>
    <property type="project" value="InterPro"/>
</dbReference>
<evidence type="ECO:0000313" key="7">
    <source>
        <dbReference type="Proteomes" id="UP001055303"/>
    </source>
</evidence>
<evidence type="ECO:0000256" key="1">
    <source>
        <dbReference type="PROSITE-ProRule" id="PRU00169"/>
    </source>
</evidence>
<dbReference type="SUPFAM" id="SSF52172">
    <property type="entry name" value="CheY-like"/>
    <property type="match status" value="1"/>
</dbReference>
<dbReference type="Proteomes" id="UP001055303">
    <property type="component" value="Unassembled WGS sequence"/>
</dbReference>
<dbReference type="Gene3D" id="3.40.50.2300">
    <property type="match status" value="1"/>
</dbReference>
<reference evidence="4" key="3">
    <citation type="submission" date="2021-08" db="EMBL/GenBank/DDBJ databases">
        <authorList>
            <person name="Tani A."/>
            <person name="Ola A."/>
            <person name="Ogura Y."/>
            <person name="Katsura K."/>
            <person name="Hayashi T."/>
        </authorList>
    </citation>
    <scope>NUCLEOTIDE SEQUENCE</scope>
    <source>
        <strain evidence="4">DSM 22415</strain>
    </source>
</reference>
<keyword evidence="7" id="KW-1185">Reference proteome</keyword>
<evidence type="ECO:0000313" key="4">
    <source>
        <dbReference type="EMBL" id="GJD54569.1"/>
    </source>
</evidence>
<name>A0A564G1J9_9HYPH</name>
<dbReference type="InterPro" id="IPR001789">
    <property type="entry name" value="Sig_transdc_resp-reg_receiver"/>
</dbReference>
<evidence type="ECO:0000256" key="2">
    <source>
        <dbReference type="SAM" id="MobiDB-lite"/>
    </source>
</evidence>
<dbReference type="EMBL" id="CABFVH010000020">
    <property type="protein sequence ID" value="VUF13481.1"/>
    <property type="molecule type" value="Genomic_DNA"/>
</dbReference>
<dbReference type="EMBL" id="BPQI01000009">
    <property type="protein sequence ID" value="GJD54569.1"/>
    <property type="molecule type" value="Genomic_DNA"/>
</dbReference>
<evidence type="ECO:0000313" key="6">
    <source>
        <dbReference type="Proteomes" id="UP000401717"/>
    </source>
</evidence>
<dbReference type="Proteomes" id="UP000401717">
    <property type="component" value="Unassembled WGS sequence"/>
</dbReference>
<protein>
    <submittedName>
        <fullName evidence="4">DNA-binding transcriptional regulator NtrC</fullName>
    </submittedName>
    <submittedName>
        <fullName evidence="5">Nitrogen assimilation regulatory protein</fullName>
    </submittedName>
</protein>